<name>A0A7U7GAZ8_9GAMM</name>
<keyword evidence="3" id="KW-1185">Reference proteome</keyword>
<dbReference type="Pfam" id="PF01025">
    <property type="entry name" value="GrpE"/>
    <property type="match status" value="1"/>
</dbReference>
<protein>
    <submittedName>
        <fullName evidence="2">GrpE protein</fullName>
    </submittedName>
</protein>
<dbReference type="InterPro" id="IPR009012">
    <property type="entry name" value="GrpE_head"/>
</dbReference>
<dbReference type="GO" id="GO:0006457">
    <property type="term" value="P:protein folding"/>
    <property type="evidence" value="ECO:0007669"/>
    <property type="project" value="InterPro"/>
</dbReference>
<dbReference type="InterPro" id="IPR000740">
    <property type="entry name" value="GrpE"/>
</dbReference>
<evidence type="ECO:0000313" key="3">
    <source>
        <dbReference type="Proteomes" id="UP000019184"/>
    </source>
</evidence>
<evidence type="ECO:0000313" key="2">
    <source>
        <dbReference type="EMBL" id="CDH44808.1"/>
    </source>
</evidence>
<keyword evidence="1" id="KW-0143">Chaperone</keyword>
<dbReference type="SUPFAM" id="SSF51064">
    <property type="entry name" value="Head domain of nucleotide exchange factor GrpE"/>
    <property type="match status" value="1"/>
</dbReference>
<reference evidence="2 3" key="1">
    <citation type="journal article" date="2014" name="ISME J.">
        <title>Candidatus Competibacter-lineage genomes retrieved from metagenomes reveal functional metabolic diversity.</title>
        <authorList>
            <person name="McIlroy S.J."/>
            <person name="Albertsen M."/>
            <person name="Andresen E.K."/>
            <person name="Saunders A.M."/>
            <person name="Kristiansen R."/>
            <person name="Stokholm-Bjerregaard M."/>
            <person name="Nielsen K.L."/>
            <person name="Nielsen P.H."/>
        </authorList>
    </citation>
    <scope>NUCLEOTIDE SEQUENCE [LARGE SCALE GENOMIC DNA]</scope>
    <source>
        <strain evidence="2 3">Run_B_J11</strain>
    </source>
</reference>
<evidence type="ECO:0000256" key="1">
    <source>
        <dbReference type="ARBA" id="ARBA00023186"/>
    </source>
</evidence>
<dbReference type="GO" id="GO:0000774">
    <property type="term" value="F:adenyl-nucleotide exchange factor activity"/>
    <property type="evidence" value="ECO:0007669"/>
    <property type="project" value="InterPro"/>
</dbReference>
<comment type="caution">
    <text evidence="2">The sequence shown here is derived from an EMBL/GenBank/DDBJ whole genome shotgun (WGS) entry which is preliminary data.</text>
</comment>
<organism evidence="2 3">
    <name type="scientific">Candidatus Contendobacter odensis Run_B_J11</name>
    <dbReference type="NCBI Taxonomy" id="1400861"/>
    <lineage>
        <taxon>Bacteria</taxon>
        <taxon>Pseudomonadati</taxon>
        <taxon>Pseudomonadota</taxon>
        <taxon>Gammaproteobacteria</taxon>
        <taxon>Candidatus Competibacteraceae</taxon>
        <taxon>Candidatus Contendibacter</taxon>
    </lineage>
</organism>
<dbReference type="GO" id="GO:0042803">
    <property type="term" value="F:protein homodimerization activity"/>
    <property type="evidence" value="ECO:0007669"/>
    <property type="project" value="InterPro"/>
</dbReference>
<dbReference type="Gene3D" id="2.30.22.10">
    <property type="entry name" value="Head domain of nucleotide exchange factor GrpE"/>
    <property type="match status" value="1"/>
</dbReference>
<gene>
    <name evidence="2" type="ORF">BN874_190010</name>
</gene>
<dbReference type="Proteomes" id="UP000019184">
    <property type="component" value="Unassembled WGS sequence"/>
</dbReference>
<dbReference type="AlphaFoldDB" id="A0A7U7GAZ8"/>
<sequence>MNIETKERLLDQFRAYLDEQPETLSDEAEQTHRRTDLYSLFAELVALKNEVRLESRQVKTALDEFRAVFETLQTSQTQLGGELDRARSAVAEQRRAVLKPVLLELVELHDRLEAGLRALQNYRPTLWGRWYRREQALRQAVAQGQDISLRRLEQMLSTQQVVALAALGQPLDPHTMRAAELDQRRDLANGIVTEELRKGYLWQGELLRLAEVKVNRRPEPDASAATSATEPSLN</sequence>
<dbReference type="RefSeq" id="WP_051497584.1">
    <property type="nucleotide sequence ID" value="NZ_CBTK010000101.1"/>
</dbReference>
<proteinExistence type="predicted"/>
<accession>A0A7U7GAZ8</accession>
<dbReference type="OrthoDB" id="129423at2"/>
<dbReference type="EMBL" id="CBTK010000101">
    <property type="protein sequence ID" value="CDH44808.1"/>
    <property type="molecule type" value="Genomic_DNA"/>
</dbReference>
<dbReference type="GO" id="GO:0051087">
    <property type="term" value="F:protein-folding chaperone binding"/>
    <property type="evidence" value="ECO:0007669"/>
    <property type="project" value="InterPro"/>
</dbReference>